<evidence type="ECO:0000313" key="1">
    <source>
        <dbReference type="EMBL" id="AKT36342.1"/>
    </source>
</evidence>
<dbReference type="RefSeq" id="WP_050428870.1">
    <property type="nucleotide sequence ID" value="NZ_CP012159.1"/>
</dbReference>
<proteinExistence type="predicted"/>
<keyword evidence="2" id="KW-1185">Reference proteome</keyword>
<gene>
    <name evidence="1" type="ORF">CMC5_004560</name>
</gene>
<dbReference type="AlphaFoldDB" id="A0A0K1E6N0"/>
<protein>
    <submittedName>
        <fullName evidence="1">Uncharacterized protein</fullName>
    </submittedName>
</protein>
<dbReference type="Proteomes" id="UP000067626">
    <property type="component" value="Chromosome"/>
</dbReference>
<reference evidence="1 2" key="1">
    <citation type="submission" date="2015-07" db="EMBL/GenBank/DDBJ databases">
        <title>Genome analysis of myxobacterium Chondromyces crocatus Cm c5 reveals a high potential for natural compound synthesis and the genetic basis for the loss of fruiting body formation.</title>
        <authorList>
            <person name="Zaburannyi N."/>
            <person name="Bunk B."/>
            <person name="Maier J."/>
            <person name="Overmann J."/>
            <person name="Mueller R."/>
        </authorList>
    </citation>
    <scope>NUCLEOTIDE SEQUENCE [LARGE SCALE GENOMIC DNA]</scope>
    <source>
        <strain evidence="1 2">Cm c5</strain>
    </source>
</reference>
<sequence length="230" mass="24993">MVAVVLFAARVERLTVVPVARLRLVAPVARLAVVVARLAVEPVARLAVVVARFAVPVVRLAVEPVARLAVEPVARLAVVVVRFAVPVERLAVEPVARLRGVVLVALLLRFFGADFAVDDFVVDDRGDVDFADADFGDGFDFEAVGFALEDFACDFFFDPFSGRSTPLRRALFRPMATACFFDFTPCLPFRTCSISSRTNSPACVVGAFPSRLAFRARFIVCLLGTMLSPL</sequence>
<dbReference type="EMBL" id="CP012159">
    <property type="protein sequence ID" value="AKT36342.1"/>
    <property type="molecule type" value="Genomic_DNA"/>
</dbReference>
<dbReference type="PATRIC" id="fig|52.7.peg.485"/>
<dbReference type="KEGG" id="ccro:CMC5_004560"/>
<name>A0A0K1E6N0_CHOCO</name>
<organism evidence="1 2">
    <name type="scientific">Chondromyces crocatus</name>
    <dbReference type="NCBI Taxonomy" id="52"/>
    <lineage>
        <taxon>Bacteria</taxon>
        <taxon>Pseudomonadati</taxon>
        <taxon>Myxococcota</taxon>
        <taxon>Polyangia</taxon>
        <taxon>Polyangiales</taxon>
        <taxon>Polyangiaceae</taxon>
        <taxon>Chondromyces</taxon>
    </lineage>
</organism>
<evidence type="ECO:0000313" key="2">
    <source>
        <dbReference type="Proteomes" id="UP000067626"/>
    </source>
</evidence>
<accession>A0A0K1E6N0</accession>